<dbReference type="AlphaFoldDB" id="A0A0F5LY80"/>
<dbReference type="OrthoDB" id="9798771at2"/>
<evidence type="ECO:0000313" key="3">
    <source>
        <dbReference type="Proteomes" id="UP000033608"/>
    </source>
</evidence>
<proteinExistence type="predicted"/>
<name>A0A0F5LY80_9HYPH</name>
<reference evidence="2 4" key="2">
    <citation type="submission" date="2016-11" db="EMBL/GenBank/DDBJ databases">
        <authorList>
            <person name="Jaros S."/>
            <person name="Januszkiewicz K."/>
            <person name="Wedrychowicz H."/>
        </authorList>
    </citation>
    <scope>NUCLEOTIDE SEQUENCE [LARGE SCALE GENOMIC DNA]</scope>
    <source>
        <strain evidence="2 4">DSM 17137</strain>
    </source>
</reference>
<dbReference type="EMBL" id="LAJF01000025">
    <property type="protein sequence ID" value="KKB86587.1"/>
    <property type="molecule type" value="Genomic_DNA"/>
</dbReference>
<gene>
    <name evidence="2" type="ORF">SAMN02745223_03203</name>
    <name evidence="1" type="ORF">VW29_01385</name>
</gene>
<evidence type="ECO:0000313" key="2">
    <source>
        <dbReference type="EMBL" id="SHF65399.1"/>
    </source>
</evidence>
<dbReference type="Proteomes" id="UP000184533">
    <property type="component" value="Unassembled WGS sequence"/>
</dbReference>
<reference evidence="1 3" key="1">
    <citation type="submission" date="2015-03" db="EMBL/GenBank/DDBJ databases">
        <authorList>
            <person name="Hassan Y.I."/>
            <person name="Lepp D."/>
            <person name="Zhou T."/>
        </authorList>
    </citation>
    <scope>NUCLEOTIDE SEQUENCE [LARGE SCALE GENOMIC DNA]</scope>
    <source>
        <strain evidence="1 3">DSM 17137</strain>
    </source>
</reference>
<dbReference type="STRING" id="1121477.SAMN02745223_03203"/>
<dbReference type="PATRIC" id="fig|1121477.3.peg.1319"/>
<evidence type="ECO:0000313" key="4">
    <source>
        <dbReference type="Proteomes" id="UP000184533"/>
    </source>
</evidence>
<accession>A0A0F5LY80</accession>
<organism evidence="1 3">
    <name type="scientific">Devosia limi DSM 17137</name>
    <dbReference type="NCBI Taxonomy" id="1121477"/>
    <lineage>
        <taxon>Bacteria</taxon>
        <taxon>Pseudomonadati</taxon>
        <taxon>Pseudomonadota</taxon>
        <taxon>Alphaproteobacteria</taxon>
        <taxon>Hyphomicrobiales</taxon>
        <taxon>Devosiaceae</taxon>
        <taxon>Devosia</taxon>
    </lineage>
</organism>
<dbReference type="Proteomes" id="UP000033608">
    <property type="component" value="Unassembled WGS sequence"/>
</dbReference>
<sequence length="86" mass="9289">MPANLLALSAAQIDLFITDGFVRIDNAFPRDVAAAARAIHPDDPATWTRPLMAQPPLMPSAPLQLHRPDGTYSAVETAIRRALGRS</sequence>
<dbReference type="EMBL" id="FQVC01000011">
    <property type="protein sequence ID" value="SHF65399.1"/>
    <property type="molecule type" value="Genomic_DNA"/>
</dbReference>
<keyword evidence="3" id="KW-1185">Reference proteome</keyword>
<evidence type="ECO:0000313" key="1">
    <source>
        <dbReference type="EMBL" id="KKB86587.1"/>
    </source>
</evidence>
<dbReference type="SUPFAM" id="SSF51197">
    <property type="entry name" value="Clavaminate synthase-like"/>
    <property type="match status" value="1"/>
</dbReference>
<protein>
    <submittedName>
        <fullName evidence="1">Uncharacterized protein</fullName>
    </submittedName>
</protein>